<evidence type="ECO:0000256" key="1">
    <source>
        <dbReference type="SAM" id="MobiDB-lite"/>
    </source>
</evidence>
<dbReference type="InterPro" id="IPR021109">
    <property type="entry name" value="Peptidase_aspartic_dom_sf"/>
</dbReference>
<feature type="compositionally biased region" description="Polar residues" evidence="1">
    <location>
        <begin position="51"/>
        <end position="62"/>
    </location>
</feature>
<dbReference type="AlphaFoldDB" id="A0A812D7M9"/>
<evidence type="ECO:0000313" key="3">
    <source>
        <dbReference type="Proteomes" id="UP000597762"/>
    </source>
</evidence>
<evidence type="ECO:0000313" key="2">
    <source>
        <dbReference type="EMBL" id="CAE1291395.1"/>
    </source>
</evidence>
<organism evidence="2 3">
    <name type="scientific">Acanthosepion pharaonis</name>
    <name type="common">Pharaoh cuttlefish</name>
    <name type="synonym">Sepia pharaonis</name>
    <dbReference type="NCBI Taxonomy" id="158019"/>
    <lineage>
        <taxon>Eukaryota</taxon>
        <taxon>Metazoa</taxon>
        <taxon>Spiralia</taxon>
        <taxon>Lophotrochozoa</taxon>
        <taxon>Mollusca</taxon>
        <taxon>Cephalopoda</taxon>
        <taxon>Coleoidea</taxon>
        <taxon>Decapodiformes</taxon>
        <taxon>Sepiida</taxon>
        <taxon>Sepiina</taxon>
        <taxon>Sepiidae</taxon>
        <taxon>Acanthosepion</taxon>
    </lineage>
</organism>
<sequence>MALTQFTQPHPRQCKAQTLQAKRDRMGVGRPAKTNSRNPDLPAPTDKETDPISTTMETNPQPITEKRPGHLLVSSHIWRWSQELQNFLYTPIGPGKLVNRRVATTNSSGANTQCRLFYVWGRRNKLKFLVDTGAAISVVPYQNDHAAKPTLFKLRAANGSVIDTYGERTLTLNIGMRRDFTWTFIVANVKIPRCGFPGALRTGGPYEPQDPIRHNYESPCLRYAYTSKLHRN</sequence>
<protein>
    <recommendedName>
        <fullName evidence="4">Peptidase A2 domain-containing protein</fullName>
    </recommendedName>
</protein>
<dbReference type="Proteomes" id="UP000597762">
    <property type="component" value="Unassembled WGS sequence"/>
</dbReference>
<dbReference type="OrthoDB" id="6276451at2759"/>
<feature type="compositionally biased region" description="Polar residues" evidence="1">
    <location>
        <begin position="1"/>
        <end position="20"/>
    </location>
</feature>
<keyword evidence="3" id="KW-1185">Reference proteome</keyword>
<dbReference type="GO" id="GO:0004190">
    <property type="term" value="F:aspartic-type endopeptidase activity"/>
    <property type="evidence" value="ECO:0007669"/>
    <property type="project" value="InterPro"/>
</dbReference>
<dbReference type="EMBL" id="CAHIKZ030002733">
    <property type="protein sequence ID" value="CAE1291395.1"/>
    <property type="molecule type" value="Genomic_DNA"/>
</dbReference>
<feature type="region of interest" description="Disordered" evidence="1">
    <location>
        <begin position="1"/>
        <end position="67"/>
    </location>
</feature>
<accession>A0A812D7M9</accession>
<dbReference type="SUPFAM" id="SSF50630">
    <property type="entry name" value="Acid proteases"/>
    <property type="match status" value="1"/>
</dbReference>
<proteinExistence type="predicted"/>
<evidence type="ECO:0008006" key="4">
    <source>
        <dbReference type="Google" id="ProtNLM"/>
    </source>
</evidence>
<gene>
    <name evidence="2" type="ORF">SPHA_48740</name>
</gene>
<dbReference type="PROSITE" id="PS00141">
    <property type="entry name" value="ASP_PROTEASE"/>
    <property type="match status" value="1"/>
</dbReference>
<reference evidence="2" key="1">
    <citation type="submission" date="2021-01" db="EMBL/GenBank/DDBJ databases">
        <authorList>
            <person name="Li R."/>
            <person name="Bekaert M."/>
        </authorList>
    </citation>
    <scope>NUCLEOTIDE SEQUENCE</scope>
    <source>
        <strain evidence="2">Farmed</strain>
    </source>
</reference>
<name>A0A812D7M9_ACAPH</name>
<dbReference type="GO" id="GO:0006508">
    <property type="term" value="P:proteolysis"/>
    <property type="evidence" value="ECO:0007669"/>
    <property type="project" value="InterPro"/>
</dbReference>
<dbReference type="InterPro" id="IPR001969">
    <property type="entry name" value="Aspartic_peptidase_AS"/>
</dbReference>
<comment type="caution">
    <text evidence="2">The sequence shown here is derived from an EMBL/GenBank/DDBJ whole genome shotgun (WGS) entry which is preliminary data.</text>
</comment>